<protein>
    <submittedName>
        <fullName evidence="1">Uncharacterized protein</fullName>
    </submittedName>
</protein>
<name>D1PNB2_9FIRM</name>
<dbReference type="HOGENOM" id="CLU_3012601_0_0_9"/>
<proteinExistence type="predicted"/>
<dbReference type="AlphaFoldDB" id="D1PNB2"/>
<sequence>MRFEIRDKTDRVVMWTVDVCCVPSASLLSDMRAAGYKTYMDGKLIRKGGIDFANSQ</sequence>
<dbReference type="Proteomes" id="UP000003438">
    <property type="component" value="Unassembled WGS sequence"/>
</dbReference>
<comment type="caution">
    <text evidence="1">The sequence shown here is derived from an EMBL/GenBank/DDBJ whole genome shotgun (WGS) entry which is preliminary data.</text>
</comment>
<reference evidence="1" key="1">
    <citation type="submission" date="2009-12" db="EMBL/GenBank/DDBJ databases">
        <authorList>
            <person name="Weinstock G."/>
            <person name="Sodergren E."/>
            <person name="Clifton S."/>
            <person name="Fulton L."/>
            <person name="Fulton B."/>
            <person name="Courtney L."/>
            <person name="Fronick C."/>
            <person name="Harrison M."/>
            <person name="Strong C."/>
            <person name="Farmer C."/>
            <person name="Delahaunty K."/>
            <person name="Markovic C."/>
            <person name="Hall O."/>
            <person name="Minx P."/>
            <person name="Tomlinson C."/>
            <person name="Mitreva M."/>
            <person name="Nelson J."/>
            <person name="Hou S."/>
            <person name="Wollam A."/>
            <person name="Pepin K.H."/>
            <person name="Johnson M."/>
            <person name="Bhonagiri V."/>
            <person name="Nash W.E."/>
            <person name="Warren W."/>
            <person name="Chinwalla A."/>
            <person name="Mardis E.R."/>
            <person name="Wilson R.K."/>
        </authorList>
    </citation>
    <scope>NUCLEOTIDE SEQUENCE [LARGE SCALE GENOMIC DNA]</scope>
    <source>
        <strain evidence="1">DSM 15176</strain>
    </source>
</reference>
<keyword evidence="2" id="KW-1185">Reference proteome</keyword>
<accession>D1PNB2</accession>
<gene>
    <name evidence="1" type="ORF">SUBVAR_05831</name>
</gene>
<evidence type="ECO:0000313" key="1">
    <source>
        <dbReference type="EMBL" id="EFB76047.1"/>
    </source>
</evidence>
<dbReference type="EMBL" id="ACBY02000023">
    <property type="protein sequence ID" value="EFB76047.1"/>
    <property type="molecule type" value="Genomic_DNA"/>
</dbReference>
<dbReference type="STRING" id="411471.SUBVAR_05831"/>
<organism evidence="1 2">
    <name type="scientific">Subdoligranulum variabile DSM 15176</name>
    <dbReference type="NCBI Taxonomy" id="411471"/>
    <lineage>
        <taxon>Bacteria</taxon>
        <taxon>Bacillati</taxon>
        <taxon>Bacillota</taxon>
        <taxon>Clostridia</taxon>
        <taxon>Eubacteriales</taxon>
        <taxon>Oscillospiraceae</taxon>
        <taxon>Subdoligranulum</taxon>
    </lineage>
</organism>
<evidence type="ECO:0000313" key="2">
    <source>
        <dbReference type="Proteomes" id="UP000003438"/>
    </source>
</evidence>